<dbReference type="Proteomes" id="UP000515146">
    <property type="component" value="Unplaced"/>
</dbReference>
<evidence type="ECO:0000256" key="10">
    <source>
        <dbReference type="SAM" id="MobiDB-lite"/>
    </source>
</evidence>
<dbReference type="EC" id="1.8.3.2" evidence="9"/>
<dbReference type="GO" id="GO:0050660">
    <property type="term" value="F:flavin adenine dinucleotide binding"/>
    <property type="evidence" value="ECO:0007669"/>
    <property type="project" value="TreeGrafter"/>
</dbReference>
<dbReference type="InParanoid" id="A0A6P6YHT3"/>
<dbReference type="OMA" id="TWMCEAH"/>
<evidence type="ECO:0000259" key="11">
    <source>
        <dbReference type="PROSITE" id="PS51324"/>
    </source>
</evidence>
<evidence type="ECO:0000256" key="5">
    <source>
        <dbReference type="ARBA" id="ARBA00023002"/>
    </source>
</evidence>
<dbReference type="Gene3D" id="1.20.120.310">
    <property type="entry name" value="ERV/ALR sulfhydryl oxidase domain"/>
    <property type="match status" value="1"/>
</dbReference>
<organism evidence="12 13">
    <name type="scientific">Dermatophagoides pteronyssinus</name>
    <name type="common">European house dust mite</name>
    <dbReference type="NCBI Taxonomy" id="6956"/>
    <lineage>
        <taxon>Eukaryota</taxon>
        <taxon>Metazoa</taxon>
        <taxon>Ecdysozoa</taxon>
        <taxon>Arthropoda</taxon>
        <taxon>Chelicerata</taxon>
        <taxon>Arachnida</taxon>
        <taxon>Acari</taxon>
        <taxon>Acariformes</taxon>
        <taxon>Sarcoptiformes</taxon>
        <taxon>Astigmata</taxon>
        <taxon>Psoroptidia</taxon>
        <taxon>Analgoidea</taxon>
        <taxon>Pyroglyphidae</taxon>
        <taxon>Dermatophagoidinae</taxon>
        <taxon>Dermatophagoides</taxon>
    </lineage>
</organism>
<dbReference type="KEGG" id="dpte:113798487"/>
<dbReference type="OrthoDB" id="17199at2759"/>
<keyword evidence="5 9" id="KW-0560">Oxidoreductase</keyword>
<dbReference type="PROSITE" id="PS51324">
    <property type="entry name" value="ERV_ALR"/>
    <property type="match status" value="1"/>
</dbReference>
<dbReference type="PANTHER" id="PTHR12645">
    <property type="entry name" value="ALR/ERV"/>
    <property type="match status" value="1"/>
</dbReference>
<dbReference type="InterPro" id="IPR039799">
    <property type="entry name" value="ALR/ERV"/>
</dbReference>
<evidence type="ECO:0000256" key="1">
    <source>
        <dbReference type="ARBA" id="ARBA00001974"/>
    </source>
</evidence>
<evidence type="ECO:0000256" key="8">
    <source>
        <dbReference type="ARBA" id="ARBA00048864"/>
    </source>
</evidence>
<evidence type="ECO:0000313" key="13">
    <source>
        <dbReference type="RefSeq" id="XP_027204840.1"/>
    </source>
</evidence>
<dbReference type="FunFam" id="1.20.120.310:FF:000003">
    <property type="entry name" value="Sulfhydryl oxidase"/>
    <property type="match status" value="1"/>
</dbReference>
<comment type="subcellular location">
    <subcellularLocation>
        <location evidence="2">Mitochondrion intermembrane space</location>
    </subcellularLocation>
</comment>
<evidence type="ECO:0000256" key="6">
    <source>
        <dbReference type="ARBA" id="ARBA00023128"/>
    </source>
</evidence>
<accession>A0A6P6YHT3</accession>
<dbReference type="InterPro" id="IPR036774">
    <property type="entry name" value="ERV/ALR_sulphydryl_oxid_sf"/>
</dbReference>
<sequence length="199" mass="23343">MSSFLTDIFHSLFSLSSSTLPPKTLLQQSHNEDYEYGIGSGLKHERPCRACNDFKTWIKTNRNQQSKQQQQKTDNNNNSESIDKIRSDCPLDKDELGRNTWSLLHTISVYYPEKPTTDEQELMKNFIKGLARFYPCETCAKDFQTEIHNDPPQTETRHSLSMWWCRQHNRVNKKLGKQQFDCTKLEQRWLDGWSDGSCD</sequence>
<dbReference type="SUPFAM" id="SSF69000">
    <property type="entry name" value="FAD-dependent thiol oxidase"/>
    <property type="match status" value="1"/>
</dbReference>
<protein>
    <recommendedName>
        <fullName evidence="9">Sulfhydryl oxidase</fullName>
        <ecNumber evidence="9">1.8.3.2</ecNumber>
    </recommendedName>
</protein>
<reference evidence="13" key="1">
    <citation type="submission" date="2025-08" db="UniProtKB">
        <authorList>
            <consortium name="RefSeq"/>
        </authorList>
    </citation>
    <scope>IDENTIFICATION</scope>
    <source>
        <strain evidence="13">Airmid</strain>
    </source>
</reference>
<evidence type="ECO:0000256" key="3">
    <source>
        <dbReference type="ARBA" id="ARBA00022630"/>
    </source>
</evidence>
<gene>
    <name evidence="13" type="primary">LOC113798487</name>
</gene>
<comment type="cofactor">
    <cofactor evidence="1 9">
        <name>FAD</name>
        <dbReference type="ChEBI" id="CHEBI:57692"/>
    </cofactor>
</comment>
<keyword evidence="3 9" id="KW-0285">Flavoprotein</keyword>
<feature type="domain" description="ERV/ALR sulfhydryl oxidase" evidence="11">
    <location>
        <begin position="89"/>
        <end position="189"/>
    </location>
</feature>
<dbReference type="GO" id="GO:0016971">
    <property type="term" value="F:flavin-dependent sulfhydryl oxidase activity"/>
    <property type="evidence" value="ECO:0007669"/>
    <property type="project" value="InterPro"/>
</dbReference>
<keyword evidence="12" id="KW-1185">Reference proteome</keyword>
<evidence type="ECO:0000256" key="2">
    <source>
        <dbReference type="ARBA" id="ARBA00004569"/>
    </source>
</evidence>
<evidence type="ECO:0000313" key="12">
    <source>
        <dbReference type="Proteomes" id="UP000515146"/>
    </source>
</evidence>
<comment type="catalytic activity">
    <reaction evidence="8 9">
        <text>2 R'C(R)SH + O2 = R'C(R)S-S(R)CR' + H2O2</text>
        <dbReference type="Rhea" id="RHEA:17357"/>
        <dbReference type="ChEBI" id="CHEBI:15379"/>
        <dbReference type="ChEBI" id="CHEBI:16240"/>
        <dbReference type="ChEBI" id="CHEBI:16520"/>
        <dbReference type="ChEBI" id="CHEBI:17412"/>
        <dbReference type="EC" id="1.8.3.2"/>
    </reaction>
</comment>
<dbReference type="AlphaFoldDB" id="A0A6P6YHT3"/>
<dbReference type="Pfam" id="PF04777">
    <property type="entry name" value="Evr1_Alr"/>
    <property type="match status" value="1"/>
</dbReference>
<keyword evidence="4 9" id="KW-0274">FAD</keyword>
<dbReference type="FunCoup" id="A0A6P6YHT3">
    <property type="interactions" value="1064"/>
</dbReference>
<evidence type="ECO:0000256" key="4">
    <source>
        <dbReference type="ARBA" id="ARBA00022827"/>
    </source>
</evidence>
<dbReference type="InterPro" id="IPR017905">
    <property type="entry name" value="ERV/ALR_sulphydryl_oxidase"/>
</dbReference>
<feature type="region of interest" description="Disordered" evidence="10">
    <location>
        <begin position="61"/>
        <end position="86"/>
    </location>
</feature>
<evidence type="ECO:0000256" key="9">
    <source>
        <dbReference type="RuleBase" id="RU371123"/>
    </source>
</evidence>
<keyword evidence="6" id="KW-0496">Mitochondrion</keyword>
<name>A0A6P6YHT3_DERPT</name>
<dbReference type="RefSeq" id="XP_027204840.1">
    <property type="nucleotide sequence ID" value="XM_027349039.1"/>
</dbReference>
<keyword evidence="7" id="KW-1015">Disulfide bond</keyword>
<dbReference type="GO" id="GO:0005758">
    <property type="term" value="C:mitochondrial intermembrane space"/>
    <property type="evidence" value="ECO:0007669"/>
    <property type="project" value="UniProtKB-SubCell"/>
</dbReference>
<dbReference type="PANTHER" id="PTHR12645:SF0">
    <property type="entry name" value="FAD-LINKED SULFHYDRYL OXIDASE ALR"/>
    <property type="match status" value="1"/>
</dbReference>
<evidence type="ECO:0000256" key="7">
    <source>
        <dbReference type="ARBA" id="ARBA00023157"/>
    </source>
</evidence>
<proteinExistence type="predicted"/>
<feature type="compositionally biased region" description="Low complexity" evidence="10">
    <location>
        <begin position="61"/>
        <end position="79"/>
    </location>
</feature>
<dbReference type="CTD" id="32991"/>